<keyword evidence="9 16" id="KW-0067">ATP-binding</keyword>
<evidence type="ECO:0000256" key="18">
    <source>
        <dbReference type="SAM" id="Phobius"/>
    </source>
</evidence>
<protein>
    <recommendedName>
        <fullName evidence="16">Receptor-like serine/threonine-protein kinase</fullName>
        <ecNumber evidence="16">2.7.11.1</ecNumber>
    </recommendedName>
</protein>
<evidence type="ECO:0000256" key="4">
    <source>
        <dbReference type="ARBA" id="ARBA00022679"/>
    </source>
</evidence>
<evidence type="ECO:0000259" key="22">
    <source>
        <dbReference type="PROSITE" id="PS50948"/>
    </source>
</evidence>
<comment type="subcellular location">
    <subcellularLocation>
        <location evidence="1">Cell membrane</location>
        <topology evidence="1">Single-pass type I membrane protein</topology>
    </subcellularLocation>
</comment>
<keyword evidence="12" id="KW-1015">Disulfide bond</keyword>
<dbReference type="Gene3D" id="3.30.200.20">
    <property type="entry name" value="Phosphorylase Kinase, domain 1"/>
    <property type="match status" value="1"/>
</dbReference>
<dbReference type="InterPro" id="IPR003609">
    <property type="entry name" value="Pan_app"/>
</dbReference>
<dbReference type="Gene3D" id="2.90.10.10">
    <property type="entry name" value="Bulb-type lectin domain"/>
    <property type="match status" value="1"/>
</dbReference>
<evidence type="ECO:0000256" key="13">
    <source>
        <dbReference type="ARBA" id="ARBA00023180"/>
    </source>
</evidence>
<evidence type="ECO:0000256" key="19">
    <source>
        <dbReference type="SAM" id="SignalP"/>
    </source>
</evidence>
<evidence type="ECO:0000259" key="21">
    <source>
        <dbReference type="PROSITE" id="PS50927"/>
    </source>
</evidence>
<evidence type="ECO:0000256" key="14">
    <source>
        <dbReference type="ARBA" id="ARBA00047899"/>
    </source>
</evidence>
<proteinExistence type="inferred from homology"/>
<keyword evidence="5 18" id="KW-0812">Transmembrane</keyword>
<dbReference type="InterPro" id="IPR000858">
    <property type="entry name" value="S_locus_glycoprot_dom"/>
</dbReference>
<dbReference type="PIRSF" id="PIRSF000641">
    <property type="entry name" value="SRK"/>
    <property type="match status" value="1"/>
</dbReference>
<evidence type="ECO:0000256" key="9">
    <source>
        <dbReference type="ARBA" id="ARBA00022840"/>
    </source>
</evidence>
<keyword evidence="11 18" id="KW-0472">Membrane</keyword>
<comment type="caution">
    <text evidence="23">The sequence shown here is derived from an EMBL/GenBank/DDBJ whole genome shotgun (WGS) entry which is preliminary data.</text>
</comment>
<evidence type="ECO:0000259" key="20">
    <source>
        <dbReference type="PROSITE" id="PS50011"/>
    </source>
</evidence>
<dbReference type="FunFam" id="1.10.510.10:FF:000060">
    <property type="entry name" value="G-type lectin S-receptor-like serine/threonine-protein kinase"/>
    <property type="match status" value="1"/>
</dbReference>
<dbReference type="InterPro" id="IPR036426">
    <property type="entry name" value="Bulb-type_lectin_dom_sf"/>
</dbReference>
<dbReference type="InterPro" id="IPR001480">
    <property type="entry name" value="Bulb-type_lectin_dom"/>
</dbReference>
<feature type="domain" description="Apple" evidence="22">
    <location>
        <begin position="335"/>
        <end position="418"/>
    </location>
</feature>
<keyword evidence="6 19" id="KW-0732">Signal</keyword>
<dbReference type="InterPro" id="IPR021820">
    <property type="entry name" value="S-locus_recpt_kinase_C"/>
</dbReference>
<keyword evidence="7 16" id="KW-0547">Nucleotide-binding</keyword>
<dbReference type="SUPFAM" id="SSF51110">
    <property type="entry name" value="alpha-D-mannose-specific plant lectins"/>
    <property type="match status" value="1"/>
</dbReference>
<keyword evidence="3 16" id="KW-0723">Serine/threonine-protein kinase</keyword>
<feature type="domain" description="Protein kinase" evidence="20">
    <location>
        <begin position="507"/>
        <end position="783"/>
    </location>
</feature>
<dbReference type="Pfam" id="PF11883">
    <property type="entry name" value="DUF3403"/>
    <property type="match status" value="1"/>
</dbReference>
<dbReference type="EMBL" id="JAXUIC010000005">
    <property type="protein sequence ID" value="KAK4587731.1"/>
    <property type="molecule type" value="Genomic_DNA"/>
</dbReference>
<dbReference type="GO" id="GO:0005886">
    <property type="term" value="C:plasma membrane"/>
    <property type="evidence" value="ECO:0007669"/>
    <property type="project" value="UniProtKB-SubCell"/>
</dbReference>
<dbReference type="PANTHER" id="PTHR27002">
    <property type="entry name" value="RECEPTOR-LIKE SERINE/THREONINE-PROTEIN KINASE SD1-8"/>
    <property type="match status" value="1"/>
</dbReference>
<dbReference type="Pfam" id="PF00954">
    <property type="entry name" value="S_locus_glycop"/>
    <property type="match status" value="1"/>
</dbReference>
<dbReference type="Proteomes" id="UP001324115">
    <property type="component" value="Unassembled WGS sequence"/>
</dbReference>
<dbReference type="PROSITE" id="PS50011">
    <property type="entry name" value="PROTEIN_KINASE_DOM"/>
    <property type="match status" value="1"/>
</dbReference>
<feature type="binding site" evidence="17">
    <location>
        <position position="535"/>
    </location>
    <ligand>
        <name>ATP</name>
        <dbReference type="ChEBI" id="CHEBI:30616"/>
    </ligand>
</feature>
<evidence type="ECO:0000256" key="17">
    <source>
        <dbReference type="PROSITE-ProRule" id="PRU10141"/>
    </source>
</evidence>
<gene>
    <name evidence="23" type="ORF">RGQ29_018938</name>
</gene>
<dbReference type="InterPro" id="IPR024171">
    <property type="entry name" value="SRK-like_kinase"/>
</dbReference>
<reference evidence="23 24" key="1">
    <citation type="journal article" date="2023" name="G3 (Bethesda)">
        <title>A haplotype-resolved chromosome-scale genome for Quercus rubra L. provides insights into the genetics of adaptive traits for red oak species.</title>
        <authorList>
            <person name="Kapoor B."/>
            <person name="Jenkins J."/>
            <person name="Schmutz J."/>
            <person name="Zhebentyayeva T."/>
            <person name="Kuelheim C."/>
            <person name="Coggeshall M."/>
            <person name="Heim C."/>
            <person name="Lasky J.R."/>
            <person name="Leites L."/>
            <person name="Islam-Faridi N."/>
            <person name="Romero-Severson J."/>
            <person name="DeLeo V.L."/>
            <person name="Lucas S.M."/>
            <person name="Lazic D."/>
            <person name="Gailing O."/>
            <person name="Carlson J."/>
            <person name="Staton M."/>
        </authorList>
    </citation>
    <scope>NUCLEOTIDE SEQUENCE [LARGE SCALE GENOMIC DNA]</scope>
    <source>
        <strain evidence="23">Pseudo-F2</strain>
    </source>
</reference>
<dbReference type="FunFam" id="3.30.200.20:FF:001037">
    <property type="entry name" value="Putative G-type lectin S-receptor-like serine/threonine-protein kinase"/>
    <property type="match status" value="1"/>
</dbReference>
<evidence type="ECO:0000256" key="12">
    <source>
        <dbReference type="ARBA" id="ARBA00023157"/>
    </source>
</evidence>
<evidence type="ECO:0000256" key="16">
    <source>
        <dbReference type="PIRNR" id="PIRNR000641"/>
    </source>
</evidence>
<dbReference type="Gene3D" id="1.10.510.10">
    <property type="entry name" value="Transferase(Phosphotransferase) domain 1"/>
    <property type="match status" value="1"/>
</dbReference>
<dbReference type="InterPro" id="IPR017441">
    <property type="entry name" value="Protein_kinase_ATP_BS"/>
</dbReference>
<comment type="catalytic activity">
    <reaction evidence="14 16">
        <text>L-threonyl-[protein] + ATP = O-phospho-L-threonyl-[protein] + ADP + H(+)</text>
        <dbReference type="Rhea" id="RHEA:46608"/>
        <dbReference type="Rhea" id="RHEA-COMP:11060"/>
        <dbReference type="Rhea" id="RHEA-COMP:11605"/>
        <dbReference type="ChEBI" id="CHEBI:15378"/>
        <dbReference type="ChEBI" id="CHEBI:30013"/>
        <dbReference type="ChEBI" id="CHEBI:30616"/>
        <dbReference type="ChEBI" id="CHEBI:61977"/>
        <dbReference type="ChEBI" id="CHEBI:456216"/>
        <dbReference type="EC" id="2.7.11.1"/>
    </reaction>
</comment>
<dbReference type="CDD" id="cd00028">
    <property type="entry name" value="B_lectin"/>
    <property type="match status" value="1"/>
</dbReference>
<evidence type="ECO:0000256" key="10">
    <source>
        <dbReference type="ARBA" id="ARBA00022989"/>
    </source>
</evidence>
<keyword evidence="10 18" id="KW-1133">Transmembrane helix</keyword>
<dbReference type="Pfam" id="PF01453">
    <property type="entry name" value="B_lectin"/>
    <property type="match status" value="1"/>
</dbReference>
<evidence type="ECO:0000256" key="15">
    <source>
        <dbReference type="ARBA" id="ARBA00048679"/>
    </source>
</evidence>
<dbReference type="InterPro" id="IPR011009">
    <property type="entry name" value="Kinase-like_dom_sf"/>
</dbReference>
<dbReference type="InterPro" id="IPR008271">
    <property type="entry name" value="Ser/Thr_kinase_AS"/>
</dbReference>
<feature type="domain" description="Bulb-type lectin" evidence="21">
    <location>
        <begin position="24"/>
        <end position="145"/>
    </location>
</feature>
<dbReference type="PROSITE" id="PS50948">
    <property type="entry name" value="PAN"/>
    <property type="match status" value="1"/>
</dbReference>
<dbReference type="SMART" id="SM00473">
    <property type="entry name" value="PAN_AP"/>
    <property type="match status" value="1"/>
</dbReference>
<dbReference type="SMART" id="SM00220">
    <property type="entry name" value="S_TKc"/>
    <property type="match status" value="1"/>
</dbReference>
<feature type="chain" id="PRO_5042848316" description="Receptor-like serine/threonine-protein kinase" evidence="19">
    <location>
        <begin position="24"/>
        <end position="825"/>
    </location>
</feature>
<dbReference type="CDD" id="cd01098">
    <property type="entry name" value="PAN_AP_plant"/>
    <property type="match status" value="1"/>
</dbReference>
<dbReference type="Pfam" id="PF07714">
    <property type="entry name" value="PK_Tyr_Ser-Thr"/>
    <property type="match status" value="1"/>
</dbReference>
<keyword evidence="24" id="KW-1185">Reference proteome</keyword>
<accession>A0AAN7FCV3</accession>
<feature type="signal peptide" evidence="19">
    <location>
        <begin position="1"/>
        <end position="23"/>
    </location>
</feature>
<dbReference type="PROSITE" id="PS00107">
    <property type="entry name" value="PROTEIN_KINASE_ATP"/>
    <property type="match status" value="1"/>
</dbReference>
<comment type="catalytic activity">
    <reaction evidence="15 16">
        <text>L-seryl-[protein] + ATP = O-phospho-L-seryl-[protein] + ADP + H(+)</text>
        <dbReference type="Rhea" id="RHEA:17989"/>
        <dbReference type="Rhea" id="RHEA-COMP:9863"/>
        <dbReference type="Rhea" id="RHEA-COMP:11604"/>
        <dbReference type="ChEBI" id="CHEBI:15378"/>
        <dbReference type="ChEBI" id="CHEBI:29999"/>
        <dbReference type="ChEBI" id="CHEBI:30616"/>
        <dbReference type="ChEBI" id="CHEBI:83421"/>
        <dbReference type="ChEBI" id="CHEBI:456216"/>
        <dbReference type="EC" id="2.7.11.1"/>
    </reaction>
</comment>
<dbReference type="AlphaFoldDB" id="A0AAN7FCV3"/>
<dbReference type="PROSITE" id="PS50927">
    <property type="entry name" value="BULB_LECTIN"/>
    <property type="match status" value="1"/>
</dbReference>
<dbReference type="CDD" id="cd14066">
    <property type="entry name" value="STKc_IRAK"/>
    <property type="match status" value="1"/>
</dbReference>
<dbReference type="GO" id="GO:0004674">
    <property type="term" value="F:protein serine/threonine kinase activity"/>
    <property type="evidence" value="ECO:0007669"/>
    <property type="project" value="UniProtKB-KW"/>
</dbReference>
<dbReference type="GO" id="GO:0048544">
    <property type="term" value="P:recognition of pollen"/>
    <property type="evidence" value="ECO:0007669"/>
    <property type="project" value="InterPro"/>
</dbReference>
<dbReference type="PANTHER" id="PTHR27002:SF1082">
    <property type="entry name" value="OS06G0693000 PROTEIN"/>
    <property type="match status" value="1"/>
</dbReference>
<evidence type="ECO:0000256" key="8">
    <source>
        <dbReference type="ARBA" id="ARBA00022777"/>
    </source>
</evidence>
<evidence type="ECO:0000256" key="6">
    <source>
        <dbReference type="ARBA" id="ARBA00022729"/>
    </source>
</evidence>
<dbReference type="PROSITE" id="PS00108">
    <property type="entry name" value="PROTEIN_KINASE_ST"/>
    <property type="match status" value="1"/>
</dbReference>
<comment type="similarity">
    <text evidence="16">Belongs to the protein kinase superfamily. Ser/Thr protein kinase family.</text>
</comment>
<feature type="transmembrane region" description="Helical" evidence="18">
    <location>
        <begin position="431"/>
        <end position="451"/>
    </location>
</feature>
<evidence type="ECO:0000313" key="24">
    <source>
        <dbReference type="Proteomes" id="UP001324115"/>
    </source>
</evidence>
<dbReference type="InterPro" id="IPR001245">
    <property type="entry name" value="Ser-Thr/Tyr_kinase_cat_dom"/>
</dbReference>
<sequence length="825" mass="93300">MRLLSKRNLLFVLCCFCLNLGVAIDTITSSQSIKDPGSIVSNGSAFKLGFFSPVNSTNRYIGIWYSNISVFTVVWVANRETPLNDSSGVLTISEDGNLVVLDGKKEILWSSNITNSVANSSAQLMDSGNLVLQEKTTGTIIWESFQHPCDTLLPNMKISTNIRTGNKVQLTSWQSPSNPSIGSFSANIQPLNLPQVFIWKYGSPYWRSGPWNKQVFIGIPTMDYQFQDGASLINDQEGTFSFSFTYVNGSLLHLAFNTHGNIEERFWDYEKEDWEVSLALQSGCDLYGNCGAFGSCNSQNTPICSCLQGFEPKNTEEWNRGNWTSGCVRRTQLQCERVNTSSEGSKMDGFLKLNMMKVPDFADWSHYLEADCRQQCLENCSCIAYAYDTGIGCMSWTRSLIDAQKFSSAGVDLYVRLAYSDLVTKKDMKKIVTITVIIGTVSILICTYLLWRWIAKHKARKKKDKEILLFNRGEAHKTLPSDNLNQVKVQELPLFNFEKLASATNNFHLSNKLGQGGFGSVYKGKLSDGQEIAVKRLSRTSAQGFEEFMNEAVVISKLQHRNLVRLLGCCVEGEERMLIYEYMPNKSLDAFLFDPCKYELLDWRKRFNIIEGIGRGLLYLHRDSRLRIIHRDLKASNILLDKELNPKISDFGTARIFRGNEDQANTRRVVGTYGYMSPEYVIEGRFSEKSDVFSFGVLLLEIISGRKNTVFYNDEEFLSLLGLAWKLWNSDNTVALIDPMISEPFFEMEILRCIQVGLLCVQEFAKDRPTASVVVSMLKSEIVDMPRPKKPAFTERLIALDTESSQRRKSIFSINNVTVTTVQGR</sequence>
<dbReference type="SUPFAM" id="SSF56112">
    <property type="entry name" value="Protein kinase-like (PK-like)"/>
    <property type="match status" value="1"/>
</dbReference>
<evidence type="ECO:0000256" key="7">
    <source>
        <dbReference type="ARBA" id="ARBA00022741"/>
    </source>
</evidence>
<dbReference type="SMART" id="SM00108">
    <property type="entry name" value="B_lectin"/>
    <property type="match status" value="1"/>
</dbReference>
<dbReference type="EC" id="2.7.11.1" evidence="16"/>
<dbReference type="GO" id="GO:0005524">
    <property type="term" value="F:ATP binding"/>
    <property type="evidence" value="ECO:0007669"/>
    <property type="project" value="UniProtKB-UniRule"/>
</dbReference>
<keyword evidence="4 16" id="KW-0808">Transferase</keyword>
<evidence type="ECO:0000256" key="2">
    <source>
        <dbReference type="ARBA" id="ARBA00022475"/>
    </source>
</evidence>
<keyword evidence="13" id="KW-0325">Glycoprotein</keyword>
<dbReference type="InterPro" id="IPR000719">
    <property type="entry name" value="Prot_kinase_dom"/>
</dbReference>
<keyword evidence="2" id="KW-1003">Cell membrane</keyword>
<organism evidence="23 24">
    <name type="scientific">Quercus rubra</name>
    <name type="common">Northern red oak</name>
    <name type="synonym">Quercus borealis</name>
    <dbReference type="NCBI Taxonomy" id="3512"/>
    <lineage>
        <taxon>Eukaryota</taxon>
        <taxon>Viridiplantae</taxon>
        <taxon>Streptophyta</taxon>
        <taxon>Embryophyta</taxon>
        <taxon>Tracheophyta</taxon>
        <taxon>Spermatophyta</taxon>
        <taxon>Magnoliopsida</taxon>
        <taxon>eudicotyledons</taxon>
        <taxon>Gunneridae</taxon>
        <taxon>Pentapetalae</taxon>
        <taxon>rosids</taxon>
        <taxon>fabids</taxon>
        <taxon>Fagales</taxon>
        <taxon>Fagaceae</taxon>
        <taxon>Quercus</taxon>
    </lineage>
</organism>
<dbReference type="Pfam" id="PF08276">
    <property type="entry name" value="PAN_2"/>
    <property type="match status" value="1"/>
</dbReference>
<evidence type="ECO:0000313" key="23">
    <source>
        <dbReference type="EMBL" id="KAK4587731.1"/>
    </source>
</evidence>
<evidence type="ECO:0000256" key="11">
    <source>
        <dbReference type="ARBA" id="ARBA00023136"/>
    </source>
</evidence>
<evidence type="ECO:0000256" key="5">
    <source>
        <dbReference type="ARBA" id="ARBA00022692"/>
    </source>
</evidence>
<evidence type="ECO:0000256" key="3">
    <source>
        <dbReference type="ARBA" id="ARBA00022527"/>
    </source>
</evidence>
<keyword evidence="8 16" id="KW-0418">Kinase</keyword>
<dbReference type="FunFam" id="2.90.10.10:FF:000001">
    <property type="entry name" value="G-type lectin S-receptor-like serine/threonine-protein kinase"/>
    <property type="match status" value="1"/>
</dbReference>
<name>A0AAN7FCV3_QUERU</name>
<evidence type="ECO:0000256" key="1">
    <source>
        <dbReference type="ARBA" id="ARBA00004251"/>
    </source>
</evidence>